<accession>A0A4R3KPJ4</accession>
<evidence type="ECO:0000256" key="1">
    <source>
        <dbReference type="ARBA" id="ARBA00010613"/>
    </source>
</evidence>
<dbReference type="FunFam" id="3.60.110.10:FF:000004">
    <property type="entry name" value="Carbon-nitrogen hydrolase"/>
    <property type="match status" value="1"/>
</dbReference>
<dbReference type="CDD" id="cd07575">
    <property type="entry name" value="Xc-1258_like"/>
    <property type="match status" value="1"/>
</dbReference>
<evidence type="ECO:0000256" key="4">
    <source>
        <dbReference type="ARBA" id="ARBA00052904"/>
    </source>
</evidence>
<dbReference type="Proteomes" id="UP000295807">
    <property type="component" value="Unassembled WGS sequence"/>
</dbReference>
<dbReference type="InterPro" id="IPR052737">
    <property type="entry name" value="Omega-amidase_YafV"/>
</dbReference>
<dbReference type="RefSeq" id="WP_132129896.1">
    <property type="nucleotide sequence ID" value="NZ_CP042432.1"/>
</dbReference>
<proteinExistence type="inferred from homology"/>
<comment type="similarity">
    <text evidence="1">Belongs to the carbon-nitrogen hydrolase superfamily. NIT1/NIT2 family.</text>
</comment>
<evidence type="ECO:0000256" key="3">
    <source>
        <dbReference type="ARBA" id="ARBA00039118"/>
    </source>
</evidence>
<dbReference type="PROSITE" id="PS50263">
    <property type="entry name" value="CN_HYDROLASE"/>
    <property type="match status" value="1"/>
</dbReference>
<evidence type="ECO:0000313" key="8">
    <source>
        <dbReference type="Proteomes" id="UP000295807"/>
    </source>
</evidence>
<dbReference type="AlphaFoldDB" id="A0A4R3KPJ4"/>
<dbReference type="SUPFAM" id="SSF56317">
    <property type="entry name" value="Carbon-nitrogen hydrolase"/>
    <property type="match status" value="1"/>
</dbReference>
<sequence>MANLRITLIQTSLHWENIPANLAMLDKKLKGLENTTDLVILPEMFSTGFSMRPEKLAEAPGGLTTQWMAEKARGLNAVITGSIIVRDQGRYFNRLIWMRPDGACETYDKKHLFGLGEETSYYTAGSKKLITGIKGWKVCPMICYDLRFPAWCRNTENYDLYINIANWPEKRAEHWKTLSRARAIENLCYVAALNRVGDDGNGFSHSGDSQVIDPAGNVLYQKAWEEDVSTIFLEREVVTKARRMFPFLRDMDPFELK</sequence>
<name>A0A4R3KPJ4_9SPHI</name>
<protein>
    <recommendedName>
        <fullName evidence="5">Omega-amidase YafV</fullName>
        <ecNumber evidence="3">3.5.1.3</ecNumber>
    </recommendedName>
</protein>
<dbReference type="OrthoDB" id="9811121at2"/>
<dbReference type="InterPro" id="IPR003010">
    <property type="entry name" value="C-N_Hydrolase"/>
</dbReference>
<evidence type="ECO:0000256" key="5">
    <source>
        <dbReference type="ARBA" id="ARBA00072139"/>
    </source>
</evidence>
<feature type="domain" description="CN hydrolase" evidence="6">
    <location>
        <begin position="4"/>
        <end position="235"/>
    </location>
</feature>
<dbReference type="Pfam" id="PF00795">
    <property type="entry name" value="CN_hydrolase"/>
    <property type="match status" value="1"/>
</dbReference>
<comment type="caution">
    <text evidence="7">The sequence shown here is derived from an EMBL/GenBank/DDBJ whole genome shotgun (WGS) entry which is preliminary data.</text>
</comment>
<organism evidence="7 8">
    <name type="scientific">Anseongella ginsenosidimutans</name>
    <dbReference type="NCBI Taxonomy" id="496056"/>
    <lineage>
        <taxon>Bacteria</taxon>
        <taxon>Pseudomonadati</taxon>
        <taxon>Bacteroidota</taxon>
        <taxon>Sphingobacteriia</taxon>
        <taxon>Sphingobacteriales</taxon>
        <taxon>Sphingobacteriaceae</taxon>
        <taxon>Anseongella</taxon>
    </lineage>
</organism>
<dbReference type="NCBIfam" id="NF007757">
    <property type="entry name" value="PRK10438.1"/>
    <property type="match status" value="1"/>
</dbReference>
<keyword evidence="2 7" id="KW-0378">Hydrolase</keyword>
<evidence type="ECO:0000259" key="6">
    <source>
        <dbReference type="PROSITE" id="PS50263"/>
    </source>
</evidence>
<evidence type="ECO:0000313" key="7">
    <source>
        <dbReference type="EMBL" id="TCS86090.1"/>
    </source>
</evidence>
<gene>
    <name evidence="7" type="ORF">EDD80_109119</name>
</gene>
<keyword evidence="8" id="KW-1185">Reference proteome</keyword>
<dbReference type="GO" id="GO:0106008">
    <property type="term" value="F:2-oxoglutaramate amidase activity"/>
    <property type="evidence" value="ECO:0007669"/>
    <property type="project" value="TreeGrafter"/>
</dbReference>
<comment type="catalytic activity">
    <reaction evidence="4">
        <text>a monoamide of a dicarboxylate + H2O = a dicarboxylate + NH4(+)</text>
        <dbReference type="Rhea" id="RHEA:11716"/>
        <dbReference type="ChEBI" id="CHEBI:15377"/>
        <dbReference type="ChEBI" id="CHEBI:28938"/>
        <dbReference type="ChEBI" id="CHEBI:28965"/>
        <dbReference type="ChEBI" id="CHEBI:77450"/>
        <dbReference type="EC" id="3.5.1.3"/>
    </reaction>
</comment>
<dbReference type="GO" id="GO:0050152">
    <property type="term" value="F:omega-amidase activity"/>
    <property type="evidence" value="ECO:0007669"/>
    <property type="project" value="UniProtKB-EC"/>
</dbReference>
<dbReference type="Gene3D" id="3.60.110.10">
    <property type="entry name" value="Carbon-nitrogen hydrolase"/>
    <property type="match status" value="1"/>
</dbReference>
<evidence type="ECO:0000256" key="2">
    <source>
        <dbReference type="ARBA" id="ARBA00022801"/>
    </source>
</evidence>
<dbReference type="EMBL" id="SMAD01000009">
    <property type="protein sequence ID" value="TCS86090.1"/>
    <property type="molecule type" value="Genomic_DNA"/>
</dbReference>
<reference evidence="7 8" key="1">
    <citation type="submission" date="2019-03" db="EMBL/GenBank/DDBJ databases">
        <title>Genomic Encyclopedia of Type Strains, Phase IV (KMG-IV): sequencing the most valuable type-strain genomes for metagenomic binning, comparative biology and taxonomic classification.</title>
        <authorList>
            <person name="Goeker M."/>
        </authorList>
    </citation>
    <scope>NUCLEOTIDE SEQUENCE [LARGE SCALE GENOMIC DNA]</scope>
    <source>
        <strain evidence="7 8">DSM 21100</strain>
    </source>
</reference>
<dbReference type="PANTHER" id="PTHR47799:SF1">
    <property type="entry name" value="OMEGA-AMIDASE YAFV"/>
    <property type="match status" value="1"/>
</dbReference>
<dbReference type="PANTHER" id="PTHR47799">
    <property type="entry name" value="OMEGA-AMIDASE YAFV"/>
    <property type="match status" value="1"/>
</dbReference>
<dbReference type="EC" id="3.5.1.3" evidence="3"/>
<dbReference type="InterPro" id="IPR036526">
    <property type="entry name" value="C-N_Hydrolase_sf"/>
</dbReference>